<feature type="region of interest" description="Disordered" evidence="1">
    <location>
        <begin position="128"/>
        <end position="152"/>
    </location>
</feature>
<dbReference type="GeneID" id="27897819"/>
<dbReference type="EMBL" id="KB456263">
    <property type="protein sequence ID" value="EMF13377.1"/>
    <property type="molecule type" value="Genomic_DNA"/>
</dbReference>
<sequence length="152" mass="17000">MYLASTRLTLVIQGPRRAEIKESACWKLWMLWLELELTCTEGRQGTTRPVPTSAHIVHTYDNTNKMQSESGSMQEVSLRDRFAPTSCQEAKPGTSTESQALLYGALARGQARPSGGFCIARRAMPNESCRQDRDGLLPECDRGGRPSRHQME</sequence>
<accession>M3B0T0</accession>
<dbReference type="RefSeq" id="XP_016761498.1">
    <property type="nucleotide sequence ID" value="XM_016900682.1"/>
</dbReference>
<dbReference type="AlphaFoldDB" id="M3B0T0"/>
<dbReference type="HOGENOM" id="CLU_1723481_0_0_1"/>
<reference evidence="2 3" key="1">
    <citation type="journal article" date="2012" name="PLoS Pathog.">
        <title>Diverse lifestyles and strategies of plant pathogenesis encoded in the genomes of eighteen Dothideomycetes fungi.</title>
        <authorList>
            <person name="Ohm R.A."/>
            <person name="Feau N."/>
            <person name="Henrissat B."/>
            <person name="Schoch C.L."/>
            <person name="Horwitz B.A."/>
            <person name="Barry K.W."/>
            <person name="Condon B.J."/>
            <person name="Copeland A.C."/>
            <person name="Dhillon B."/>
            <person name="Glaser F."/>
            <person name="Hesse C.N."/>
            <person name="Kosti I."/>
            <person name="LaButti K."/>
            <person name="Lindquist E.A."/>
            <person name="Lucas S."/>
            <person name="Salamov A.A."/>
            <person name="Bradshaw R.E."/>
            <person name="Ciuffetti L."/>
            <person name="Hamelin R.C."/>
            <person name="Kema G.H.J."/>
            <person name="Lawrence C."/>
            <person name="Scott J.A."/>
            <person name="Spatafora J.W."/>
            <person name="Turgeon B.G."/>
            <person name="de Wit P.J.G.M."/>
            <person name="Zhong S."/>
            <person name="Goodwin S.B."/>
            <person name="Grigoriev I.V."/>
        </authorList>
    </citation>
    <scope>NUCLEOTIDE SEQUENCE [LARGE SCALE GENOMIC DNA]</scope>
    <source>
        <strain evidence="2 3">SO2202</strain>
    </source>
</reference>
<protein>
    <submittedName>
        <fullName evidence="2">Uncharacterized protein</fullName>
    </submittedName>
</protein>
<organism evidence="2 3">
    <name type="scientific">Sphaerulina musiva (strain SO2202)</name>
    <name type="common">Poplar stem canker fungus</name>
    <name type="synonym">Septoria musiva</name>
    <dbReference type="NCBI Taxonomy" id="692275"/>
    <lineage>
        <taxon>Eukaryota</taxon>
        <taxon>Fungi</taxon>
        <taxon>Dikarya</taxon>
        <taxon>Ascomycota</taxon>
        <taxon>Pezizomycotina</taxon>
        <taxon>Dothideomycetes</taxon>
        <taxon>Dothideomycetidae</taxon>
        <taxon>Mycosphaerellales</taxon>
        <taxon>Mycosphaerellaceae</taxon>
        <taxon>Sphaerulina</taxon>
    </lineage>
</organism>
<feature type="compositionally biased region" description="Basic and acidic residues" evidence="1">
    <location>
        <begin position="129"/>
        <end position="152"/>
    </location>
</feature>
<evidence type="ECO:0000313" key="2">
    <source>
        <dbReference type="EMBL" id="EMF13377.1"/>
    </source>
</evidence>
<dbReference type="Proteomes" id="UP000016931">
    <property type="component" value="Unassembled WGS sequence"/>
</dbReference>
<gene>
    <name evidence="2" type="ORF">SEPMUDRAFT_107396</name>
</gene>
<name>M3B0T0_SPHMS</name>
<evidence type="ECO:0000313" key="3">
    <source>
        <dbReference type="Proteomes" id="UP000016931"/>
    </source>
</evidence>
<evidence type="ECO:0000256" key="1">
    <source>
        <dbReference type="SAM" id="MobiDB-lite"/>
    </source>
</evidence>
<keyword evidence="3" id="KW-1185">Reference proteome</keyword>
<proteinExistence type="predicted"/>